<dbReference type="AlphaFoldDB" id="E5XP66"/>
<keyword evidence="4" id="KW-1185">Reference proteome</keyword>
<evidence type="ECO:0000313" key="3">
    <source>
        <dbReference type="EMBL" id="EFV13848.1"/>
    </source>
</evidence>
<dbReference type="InterPro" id="IPR002925">
    <property type="entry name" value="Dienelactn_hydro"/>
</dbReference>
<feature type="region of interest" description="Disordered" evidence="1">
    <location>
        <begin position="49"/>
        <end position="76"/>
    </location>
</feature>
<dbReference type="Proteomes" id="UP000004816">
    <property type="component" value="Unassembled WGS sequence"/>
</dbReference>
<dbReference type="eggNOG" id="COG0412">
    <property type="taxonomic scope" value="Bacteria"/>
</dbReference>
<dbReference type="Gene3D" id="3.40.50.1820">
    <property type="entry name" value="alpha/beta hydrolase"/>
    <property type="match status" value="1"/>
</dbReference>
<evidence type="ECO:0000313" key="4">
    <source>
        <dbReference type="Proteomes" id="UP000004816"/>
    </source>
</evidence>
<gene>
    <name evidence="3" type="ORF">HMPREF9336_01287</name>
</gene>
<dbReference type="PANTHER" id="PTHR46623">
    <property type="entry name" value="CARBOXYMETHYLENEBUTENOLIDASE-RELATED"/>
    <property type="match status" value="1"/>
</dbReference>
<reference evidence="3 4" key="1">
    <citation type="journal article" date="2011" name="Stand. Genomic Sci.">
        <title>High quality draft genome sequence of Segniliparus rugosus CDC 945(T)= (ATCC BAA-974(T)).</title>
        <authorList>
            <person name="Earl A.M."/>
            <person name="Desjardins C.A."/>
            <person name="Fitzgerald M.G."/>
            <person name="Arachchi H.M."/>
            <person name="Zeng Q."/>
            <person name="Mehta T."/>
            <person name="Griggs A."/>
            <person name="Birren B.W."/>
            <person name="Toney N.C."/>
            <person name="Carr J."/>
            <person name="Posey J."/>
            <person name="Butler W.R."/>
        </authorList>
    </citation>
    <scope>NUCLEOTIDE SEQUENCE [LARGE SCALE GENOMIC DNA]</scope>
    <source>
        <strain evidence="4">ATCC BAA-974 / DSM 45345 / CCUG 50838 / CIP 108380 / JCM 13579 / CDC 945</strain>
    </source>
</reference>
<dbReference type="EMBL" id="ACZI02000003">
    <property type="protein sequence ID" value="EFV13848.1"/>
    <property type="molecule type" value="Genomic_DNA"/>
</dbReference>
<dbReference type="Pfam" id="PF01738">
    <property type="entry name" value="DLH"/>
    <property type="match status" value="1"/>
</dbReference>
<proteinExistence type="predicted"/>
<dbReference type="OrthoDB" id="3208682at2"/>
<dbReference type="InterPro" id="IPR029058">
    <property type="entry name" value="AB_hydrolase_fold"/>
</dbReference>
<feature type="domain" description="Dienelactone hydrolase" evidence="2">
    <location>
        <begin position="103"/>
        <end position="307"/>
    </location>
</feature>
<protein>
    <recommendedName>
        <fullName evidence="2">Dienelactone hydrolase domain-containing protein</fullName>
    </recommendedName>
</protein>
<dbReference type="RefSeq" id="WP_007468879.1">
    <property type="nucleotide sequence ID" value="NZ_KI391954.1"/>
</dbReference>
<organism evidence="3 4">
    <name type="scientific">Segniliparus rugosus (strain ATCC BAA-974 / DSM 45345 / CCUG 50838 / CIP 108380 / JCM 13579 / CDC 945)</name>
    <dbReference type="NCBI Taxonomy" id="679197"/>
    <lineage>
        <taxon>Bacteria</taxon>
        <taxon>Bacillati</taxon>
        <taxon>Actinomycetota</taxon>
        <taxon>Actinomycetes</taxon>
        <taxon>Mycobacteriales</taxon>
        <taxon>Segniliparaceae</taxon>
        <taxon>Segniliparus</taxon>
    </lineage>
</organism>
<sequence>MFHRYIAEEIATDGAEGVIPRREALARLTALGLSAASAAALIAACAPEGQKPGRAGEAGSGSGSPQPDEAPPGVLGALRVEPTTFPGRRGELLGAWSKADRARGAVLVIHENRGLTEHIKTIPGRLAGAGFSALAVDLLSEEGGTAKFASQDEATKALMAAPAERFVADLRSALDELARREPGKKLAVVGFCFGGGLTWQLLLTKDPRIAVGAPFYGPLHEEGPPEAPVDFRGSDAAVIAFYGEEDARVNASRAAAESSLQAAGLTHAIIVERGANHAFFNDSGPRYVPRAAEDAWRQLISWFDKYLA</sequence>
<evidence type="ECO:0000256" key="1">
    <source>
        <dbReference type="SAM" id="MobiDB-lite"/>
    </source>
</evidence>
<comment type="caution">
    <text evidence="3">The sequence shown here is derived from an EMBL/GenBank/DDBJ whole genome shotgun (WGS) entry which is preliminary data.</text>
</comment>
<dbReference type="STRING" id="679197.HMPREF9336_01287"/>
<dbReference type="PANTHER" id="PTHR46623:SF6">
    <property type="entry name" value="ALPHA_BETA-HYDROLASES SUPERFAMILY PROTEIN"/>
    <property type="match status" value="1"/>
</dbReference>
<dbReference type="InterPro" id="IPR051049">
    <property type="entry name" value="Dienelactone_hydrolase-like"/>
</dbReference>
<name>E5XP66_SEGRC</name>
<dbReference type="HOGENOM" id="CLU_054590_7_2_11"/>
<accession>E5XP66</accession>
<dbReference type="SUPFAM" id="SSF53474">
    <property type="entry name" value="alpha/beta-Hydrolases"/>
    <property type="match status" value="1"/>
</dbReference>
<evidence type="ECO:0000259" key="2">
    <source>
        <dbReference type="Pfam" id="PF01738"/>
    </source>
</evidence>
<dbReference type="GO" id="GO:0016787">
    <property type="term" value="F:hydrolase activity"/>
    <property type="evidence" value="ECO:0007669"/>
    <property type="project" value="InterPro"/>
</dbReference>